<keyword evidence="1" id="KW-1133">Transmembrane helix</keyword>
<dbReference type="EMBL" id="CP071463">
    <property type="protein sequence ID" value="QSW85528.1"/>
    <property type="molecule type" value="Genomic_DNA"/>
</dbReference>
<dbReference type="KEGG" id="hlo:J0X27_01395"/>
<dbReference type="RefSeq" id="WP_207270711.1">
    <property type="nucleotide sequence ID" value="NZ_CP071463.1"/>
</dbReference>
<organism evidence="2 3">
    <name type="scientific">Natrinema longum</name>
    <dbReference type="NCBI Taxonomy" id="370324"/>
    <lineage>
        <taxon>Archaea</taxon>
        <taxon>Methanobacteriati</taxon>
        <taxon>Methanobacteriota</taxon>
        <taxon>Stenosarchaea group</taxon>
        <taxon>Halobacteria</taxon>
        <taxon>Halobacteriales</taxon>
        <taxon>Natrialbaceae</taxon>
        <taxon>Natrinema</taxon>
    </lineage>
</organism>
<keyword evidence="3" id="KW-1185">Reference proteome</keyword>
<dbReference type="GeneID" id="63182357"/>
<keyword evidence="1" id="KW-0812">Transmembrane</keyword>
<feature type="transmembrane region" description="Helical" evidence="1">
    <location>
        <begin position="98"/>
        <end position="114"/>
    </location>
</feature>
<reference evidence="2 3" key="1">
    <citation type="journal article" date="2006" name="Int. J. Syst. Evol. Microbiol.">
        <title>Haloterrigena longa sp. nov. and Haloterrigena limicola sp. nov., extremely halophilic archaea isolated from a salt lake.</title>
        <authorList>
            <person name="Cui H.L."/>
            <person name="Tohty D."/>
            <person name="Zhou P.J."/>
            <person name="Liu S.J."/>
        </authorList>
    </citation>
    <scope>NUCLEOTIDE SEQUENCE [LARGE SCALE GENOMIC DNA]</scope>
    <source>
        <strain evidence="2 3">ABH32</strain>
    </source>
</reference>
<evidence type="ECO:0000313" key="2">
    <source>
        <dbReference type="EMBL" id="QSW85528.1"/>
    </source>
</evidence>
<feature type="transmembrane region" description="Helical" evidence="1">
    <location>
        <begin position="71"/>
        <end position="92"/>
    </location>
</feature>
<proteinExistence type="predicted"/>
<evidence type="ECO:0000256" key="1">
    <source>
        <dbReference type="SAM" id="Phobius"/>
    </source>
</evidence>
<sequence>MSEYESLSEESKMIWDCQACGVTVQSGHSCPECGSGQSEATAAKEVATDGSSGKAGAGAPPSDDGYLPTDVWVTIAAVGTALVAGYVSYAIINLQWESLLPFPVITVLTFAFLVRKESPRRAVGTGLYIIAGLLFLWVAHYIVRYLDVFVALAGPNLLFAIGAAIVVWMVLLAVATAVLGVRLNRTEEK</sequence>
<feature type="transmembrane region" description="Helical" evidence="1">
    <location>
        <begin position="158"/>
        <end position="181"/>
    </location>
</feature>
<name>A0A8A2UCA8_9EURY</name>
<feature type="transmembrane region" description="Helical" evidence="1">
    <location>
        <begin position="126"/>
        <end position="146"/>
    </location>
</feature>
<accession>A0A8A2UCA8</accession>
<dbReference type="AlphaFoldDB" id="A0A8A2UCA8"/>
<evidence type="ECO:0000313" key="3">
    <source>
        <dbReference type="Proteomes" id="UP000663191"/>
    </source>
</evidence>
<dbReference type="Proteomes" id="UP000663191">
    <property type="component" value="Chromosome"/>
</dbReference>
<dbReference type="OrthoDB" id="203043at2157"/>
<protein>
    <submittedName>
        <fullName evidence="2">Uncharacterized protein</fullName>
    </submittedName>
</protein>
<gene>
    <name evidence="2" type="ORF">J0X27_01395</name>
</gene>
<keyword evidence="1" id="KW-0472">Membrane</keyword>